<dbReference type="GO" id="GO:0000981">
    <property type="term" value="F:DNA-binding transcription factor activity, RNA polymerase II-specific"/>
    <property type="evidence" value="ECO:0007669"/>
    <property type="project" value="InterPro"/>
</dbReference>
<dbReference type="GO" id="GO:0008270">
    <property type="term" value="F:zinc ion binding"/>
    <property type="evidence" value="ECO:0007669"/>
    <property type="project" value="InterPro"/>
</dbReference>
<evidence type="ECO:0000256" key="1">
    <source>
        <dbReference type="ARBA" id="ARBA00004123"/>
    </source>
</evidence>
<evidence type="ECO:0000313" key="8">
    <source>
        <dbReference type="Proteomes" id="UP000019384"/>
    </source>
</evidence>
<dbReference type="GeneID" id="34521844"/>
<protein>
    <recommendedName>
        <fullName evidence="6">Zn(2)-C6 fungal-type domain-containing protein</fullName>
    </recommendedName>
</protein>
<dbReference type="CDD" id="cd12148">
    <property type="entry name" value="fungal_TF_MHR"/>
    <property type="match status" value="1"/>
</dbReference>
<dbReference type="InterPro" id="IPR007219">
    <property type="entry name" value="XnlR_reg_dom"/>
</dbReference>
<keyword evidence="8" id="KW-1185">Reference proteome</keyword>
<dbReference type="Gene3D" id="4.10.240.10">
    <property type="entry name" value="Zn(2)-C6 fungal-type DNA-binding domain"/>
    <property type="match status" value="1"/>
</dbReference>
<accession>W6MP97</accession>
<dbReference type="GO" id="GO:0003677">
    <property type="term" value="F:DNA binding"/>
    <property type="evidence" value="ECO:0007669"/>
    <property type="project" value="InterPro"/>
</dbReference>
<dbReference type="AlphaFoldDB" id="W6MP97"/>
<keyword evidence="5" id="KW-0539">Nucleus</keyword>
<dbReference type="EMBL" id="HG793129">
    <property type="protein sequence ID" value="CDK28466.1"/>
    <property type="molecule type" value="Genomic_DNA"/>
</dbReference>
<dbReference type="SMART" id="SM00066">
    <property type="entry name" value="GAL4"/>
    <property type="match status" value="1"/>
</dbReference>
<evidence type="ECO:0000256" key="2">
    <source>
        <dbReference type="ARBA" id="ARBA00022723"/>
    </source>
</evidence>
<keyword evidence="2" id="KW-0479">Metal-binding</keyword>
<organism evidence="7 8">
    <name type="scientific">Kuraishia capsulata CBS 1993</name>
    <dbReference type="NCBI Taxonomy" id="1382522"/>
    <lineage>
        <taxon>Eukaryota</taxon>
        <taxon>Fungi</taxon>
        <taxon>Dikarya</taxon>
        <taxon>Ascomycota</taxon>
        <taxon>Saccharomycotina</taxon>
        <taxon>Pichiomycetes</taxon>
        <taxon>Pichiales</taxon>
        <taxon>Pichiaceae</taxon>
        <taxon>Kuraishia</taxon>
    </lineage>
</organism>
<dbReference type="RefSeq" id="XP_022460456.1">
    <property type="nucleotide sequence ID" value="XM_022601184.1"/>
</dbReference>
<dbReference type="Proteomes" id="UP000019384">
    <property type="component" value="Unassembled WGS sequence"/>
</dbReference>
<evidence type="ECO:0000259" key="6">
    <source>
        <dbReference type="PROSITE" id="PS50048"/>
    </source>
</evidence>
<comment type="subcellular location">
    <subcellularLocation>
        <location evidence="1">Nucleus</location>
    </subcellularLocation>
</comment>
<dbReference type="PANTHER" id="PTHR47338:SF5">
    <property type="entry name" value="ZN(II)2CYS6 TRANSCRIPTION FACTOR (EUROFUNG)"/>
    <property type="match status" value="1"/>
</dbReference>
<keyword evidence="3" id="KW-0805">Transcription regulation</keyword>
<dbReference type="HOGENOM" id="CLU_457871_0_0_1"/>
<dbReference type="CDD" id="cd00067">
    <property type="entry name" value="GAL4"/>
    <property type="match status" value="1"/>
</dbReference>
<keyword evidence="4" id="KW-0804">Transcription</keyword>
<evidence type="ECO:0000256" key="5">
    <source>
        <dbReference type="ARBA" id="ARBA00023242"/>
    </source>
</evidence>
<dbReference type="PROSITE" id="PS00463">
    <property type="entry name" value="ZN2_CY6_FUNGAL_1"/>
    <property type="match status" value="1"/>
</dbReference>
<evidence type="ECO:0000256" key="4">
    <source>
        <dbReference type="ARBA" id="ARBA00023163"/>
    </source>
</evidence>
<dbReference type="STRING" id="1382522.W6MP97"/>
<reference evidence="7" key="2">
    <citation type="submission" date="2014-02" db="EMBL/GenBank/DDBJ databases">
        <title>Complete DNA sequence of /Kuraishia capsulata/ illustrates novel genomic features among budding yeasts (/Saccharomycotina/).</title>
        <authorList>
            <person name="Morales L."/>
            <person name="Noel B."/>
            <person name="Porcel B."/>
            <person name="Marcet-Houben M."/>
            <person name="Hullo M-F."/>
            <person name="Sacerdot C."/>
            <person name="Tekaia F."/>
            <person name="Leh-Louis V."/>
            <person name="Despons L."/>
            <person name="Khanna V."/>
            <person name="Aury J-M."/>
            <person name="Barbe V."/>
            <person name="Couloux A."/>
            <person name="Labadie K."/>
            <person name="Pelletier E."/>
            <person name="Souciet J-L."/>
            <person name="Boekhout T."/>
            <person name="Gabaldon T."/>
            <person name="Wincker P."/>
            <person name="Dujon B."/>
        </authorList>
    </citation>
    <scope>NUCLEOTIDE SEQUENCE</scope>
    <source>
        <strain evidence="7">CBS 1993</strain>
    </source>
</reference>
<dbReference type="InterPro" id="IPR036864">
    <property type="entry name" value="Zn2-C6_fun-type_DNA-bd_sf"/>
</dbReference>
<dbReference type="GO" id="GO:0005634">
    <property type="term" value="C:nucleus"/>
    <property type="evidence" value="ECO:0007669"/>
    <property type="project" value="UniProtKB-SubCell"/>
</dbReference>
<gene>
    <name evidence="7" type="ORF">KUCA_T00004449001</name>
</gene>
<dbReference type="SUPFAM" id="SSF57701">
    <property type="entry name" value="Zn2/Cys6 DNA-binding domain"/>
    <property type="match status" value="1"/>
</dbReference>
<dbReference type="InterPro" id="IPR001138">
    <property type="entry name" value="Zn2Cys6_DnaBD"/>
</dbReference>
<dbReference type="InterPro" id="IPR050815">
    <property type="entry name" value="TF_fung"/>
</dbReference>
<dbReference type="Pfam" id="PF04082">
    <property type="entry name" value="Fungal_trans"/>
    <property type="match status" value="1"/>
</dbReference>
<dbReference type="Pfam" id="PF00172">
    <property type="entry name" value="Zn_clus"/>
    <property type="match status" value="1"/>
</dbReference>
<name>W6MP97_9ASCO</name>
<evidence type="ECO:0000313" key="7">
    <source>
        <dbReference type="EMBL" id="CDK28466.1"/>
    </source>
</evidence>
<evidence type="ECO:0000256" key="3">
    <source>
        <dbReference type="ARBA" id="ARBA00023015"/>
    </source>
</evidence>
<reference evidence="7" key="1">
    <citation type="submission" date="2013-12" db="EMBL/GenBank/DDBJ databases">
        <authorList>
            <person name="Genoscope - CEA"/>
        </authorList>
    </citation>
    <scope>NUCLEOTIDE SEQUENCE</scope>
    <source>
        <strain evidence="7">CBS 1993</strain>
    </source>
</reference>
<dbReference type="OrthoDB" id="4456959at2759"/>
<dbReference type="PROSITE" id="PS50048">
    <property type="entry name" value="ZN2_CY6_FUNGAL_2"/>
    <property type="match status" value="1"/>
</dbReference>
<proteinExistence type="predicted"/>
<dbReference type="PANTHER" id="PTHR47338">
    <property type="entry name" value="ZN(II)2CYS6 TRANSCRIPTION FACTOR (EUROFUNG)-RELATED"/>
    <property type="match status" value="1"/>
</dbReference>
<dbReference type="GO" id="GO:0006351">
    <property type="term" value="P:DNA-templated transcription"/>
    <property type="evidence" value="ECO:0007669"/>
    <property type="project" value="InterPro"/>
</dbReference>
<sequence>MQDLRLLKLSDTSCASCRARKVKCDRTLPACKTCLKNNHACLYVGKRKPGPRPFLERQKKNDNMRMLKFVDKESKVLQTNSVTSADSPKDIRMQIDQLVMPKLNNSPMPTQTLTEEDILFDPHENVIIISRKLRIAVSDLHDRFFKYLLRSMPIILRERYLKKFDADRTSHMYLRYAVWAISAFVFPEISFAAPMLYRKSMRALTDFENRDTDRFGGIGGTRFRYSVEYLQALVICSSLEFLQGLARKSVVTLSKAVRVSQLMKLHLLDVSSDAKIVTNGGDSDPWEVVEEKRRIFWKIFCMDRYIYISTWLPTAVSDGSIYTKLPAYDLFFQSRIMEESYFLQDAFKVLESEDLSAMPDINSYALHILALAATEKIFRYMDDARLSGKMTPEHSHEHIERFKDFEAQLFKIQAQGKLSVESGRLSAALIVNSTCLIAFYETVCEYFSFLETSEPEFYEKFRIGSLQTTLAFFDNLKYFANDKFKDKDCKAIIQHLLDAGALTDPSLFASLHAFSKSVAFHVIRSKPTDDREQVENLKSKLDALTLVLDKLSSISGMEWQPRKEENWAWMHKGLETNDISLFRNHICDVLYLKMER</sequence>
<feature type="domain" description="Zn(2)-C6 fungal-type" evidence="6">
    <location>
        <begin position="13"/>
        <end position="43"/>
    </location>
</feature>